<evidence type="ECO:0000313" key="2">
    <source>
        <dbReference type="Proteomes" id="UP001323405"/>
    </source>
</evidence>
<name>A0ABR0GLP2_9PEZI</name>
<evidence type="ECO:0000313" key="1">
    <source>
        <dbReference type="EMBL" id="KAK4656561.1"/>
    </source>
</evidence>
<sequence>MAVNNVQIFQLGIRDQFNGVTEREQRYAHHMARVAWYGARIILEQVSPESRPIFDFILELYRAFRNDFTRTMMRIKRMSCAVESKADVLRMQKDEGRYKEVLELLNAMKVTKIQTQ</sequence>
<gene>
    <name evidence="1" type="ORF">QC762_205370</name>
</gene>
<keyword evidence="2" id="KW-1185">Reference proteome</keyword>
<comment type="caution">
    <text evidence="1">The sequence shown here is derived from an EMBL/GenBank/DDBJ whole genome shotgun (WGS) entry which is preliminary data.</text>
</comment>
<organism evidence="1 2">
    <name type="scientific">Podospora pseudocomata</name>
    <dbReference type="NCBI Taxonomy" id="2093779"/>
    <lineage>
        <taxon>Eukaryota</taxon>
        <taxon>Fungi</taxon>
        <taxon>Dikarya</taxon>
        <taxon>Ascomycota</taxon>
        <taxon>Pezizomycotina</taxon>
        <taxon>Sordariomycetes</taxon>
        <taxon>Sordariomycetidae</taxon>
        <taxon>Sordariales</taxon>
        <taxon>Podosporaceae</taxon>
        <taxon>Podospora</taxon>
    </lineage>
</organism>
<dbReference type="EMBL" id="JAFFHA010000004">
    <property type="protein sequence ID" value="KAK4656561.1"/>
    <property type="molecule type" value="Genomic_DNA"/>
</dbReference>
<protein>
    <submittedName>
        <fullName evidence="1">Uncharacterized protein</fullName>
    </submittedName>
</protein>
<dbReference type="RefSeq" id="XP_062745536.1">
    <property type="nucleotide sequence ID" value="XM_062887428.1"/>
</dbReference>
<proteinExistence type="predicted"/>
<reference evidence="1 2" key="1">
    <citation type="journal article" date="2023" name="bioRxiv">
        <title>High-quality genome assemblies of four members of thePodospora anserinaspecies complex.</title>
        <authorList>
            <person name="Ament-Velasquez S.L."/>
            <person name="Vogan A.A."/>
            <person name="Wallerman O."/>
            <person name="Hartmann F."/>
            <person name="Gautier V."/>
            <person name="Silar P."/>
            <person name="Giraud T."/>
            <person name="Johannesson H."/>
        </authorList>
    </citation>
    <scope>NUCLEOTIDE SEQUENCE [LARGE SCALE GENOMIC DNA]</scope>
    <source>
        <strain evidence="1 2">CBS 415.72m</strain>
    </source>
</reference>
<dbReference type="GeneID" id="87907335"/>
<accession>A0ABR0GLP2</accession>
<dbReference type="Proteomes" id="UP001323405">
    <property type="component" value="Unassembled WGS sequence"/>
</dbReference>
<dbReference type="Gene3D" id="3.30.540.30">
    <property type="match status" value="1"/>
</dbReference>